<evidence type="ECO:0000313" key="2">
    <source>
        <dbReference type="Proteomes" id="UP001150581"/>
    </source>
</evidence>
<accession>A0ACC1I862</accession>
<dbReference type="Proteomes" id="UP001150581">
    <property type="component" value="Unassembled WGS sequence"/>
</dbReference>
<comment type="caution">
    <text evidence="1">The sequence shown here is derived from an EMBL/GenBank/DDBJ whole genome shotgun (WGS) entry which is preliminary data.</text>
</comment>
<dbReference type="EMBL" id="JANBPG010001448">
    <property type="protein sequence ID" value="KAJ1889915.1"/>
    <property type="molecule type" value="Genomic_DNA"/>
</dbReference>
<organism evidence="1 2">
    <name type="scientific">Kickxella alabastrina</name>
    <dbReference type="NCBI Taxonomy" id="61397"/>
    <lineage>
        <taxon>Eukaryota</taxon>
        <taxon>Fungi</taxon>
        <taxon>Fungi incertae sedis</taxon>
        <taxon>Zoopagomycota</taxon>
        <taxon>Kickxellomycotina</taxon>
        <taxon>Kickxellomycetes</taxon>
        <taxon>Kickxellales</taxon>
        <taxon>Kickxellaceae</taxon>
        <taxon>Kickxella</taxon>
    </lineage>
</organism>
<evidence type="ECO:0000313" key="1">
    <source>
        <dbReference type="EMBL" id="KAJ1889915.1"/>
    </source>
</evidence>
<keyword evidence="2" id="KW-1185">Reference proteome</keyword>
<reference evidence="1" key="1">
    <citation type="submission" date="2022-07" db="EMBL/GenBank/DDBJ databases">
        <title>Phylogenomic reconstructions and comparative analyses of Kickxellomycotina fungi.</title>
        <authorList>
            <person name="Reynolds N.K."/>
            <person name="Stajich J.E."/>
            <person name="Barry K."/>
            <person name="Grigoriev I.V."/>
            <person name="Crous P."/>
            <person name="Smith M.E."/>
        </authorList>
    </citation>
    <scope>NUCLEOTIDE SEQUENCE</scope>
    <source>
        <strain evidence="1">Benny 63K</strain>
    </source>
</reference>
<sequence length="96" mass="10466">MKLFIPVLALLALAAASPPPTASLVPTNGPQPTDVTDYHVASAIDNPITNNVIRKHRRQIANAGDYPIINNVVRKHRRQIVNVADYPIANNTPTDH</sequence>
<proteinExistence type="predicted"/>
<name>A0ACC1I862_9FUNG</name>
<protein>
    <submittedName>
        <fullName evidence="1">Uncharacterized protein</fullName>
    </submittedName>
</protein>
<gene>
    <name evidence="1" type="ORF">LPJ66_007776</name>
</gene>